<accession>A0A0A8ZW92</accession>
<organism evidence="1">
    <name type="scientific">Arundo donax</name>
    <name type="common">Giant reed</name>
    <name type="synonym">Donax arundinaceus</name>
    <dbReference type="NCBI Taxonomy" id="35708"/>
    <lineage>
        <taxon>Eukaryota</taxon>
        <taxon>Viridiplantae</taxon>
        <taxon>Streptophyta</taxon>
        <taxon>Embryophyta</taxon>
        <taxon>Tracheophyta</taxon>
        <taxon>Spermatophyta</taxon>
        <taxon>Magnoliopsida</taxon>
        <taxon>Liliopsida</taxon>
        <taxon>Poales</taxon>
        <taxon>Poaceae</taxon>
        <taxon>PACMAD clade</taxon>
        <taxon>Arundinoideae</taxon>
        <taxon>Arundineae</taxon>
        <taxon>Arundo</taxon>
    </lineage>
</organism>
<proteinExistence type="predicted"/>
<evidence type="ECO:0000313" key="1">
    <source>
        <dbReference type="EMBL" id="JAD43624.1"/>
    </source>
</evidence>
<reference evidence="1" key="2">
    <citation type="journal article" date="2015" name="Data Brief">
        <title>Shoot transcriptome of the giant reed, Arundo donax.</title>
        <authorList>
            <person name="Barrero R.A."/>
            <person name="Guerrero F.D."/>
            <person name="Moolhuijzen P."/>
            <person name="Goolsby J.A."/>
            <person name="Tidwell J."/>
            <person name="Bellgard S.E."/>
            <person name="Bellgard M.I."/>
        </authorList>
    </citation>
    <scope>NUCLEOTIDE SEQUENCE</scope>
    <source>
        <tissue evidence="1">Shoot tissue taken approximately 20 cm above the soil surface</tissue>
    </source>
</reference>
<dbReference type="EMBL" id="GBRH01254271">
    <property type="protein sequence ID" value="JAD43624.1"/>
    <property type="molecule type" value="Transcribed_RNA"/>
</dbReference>
<sequence length="55" mass="6316">MLHVEHCLNIYLPGLTKCHDSNSCTRLLFGCTASLESHTPQKDHRPQDSWYGMDQ</sequence>
<protein>
    <submittedName>
        <fullName evidence="1">Uncharacterized protein</fullName>
    </submittedName>
</protein>
<reference evidence="1" key="1">
    <citation type="submission" date="2014-09" db="EMBL/GenBank/DDBJ databases">
        <authorList>
            <person name="Magalhaes I.L.F."/>
            <person name="Oliveira U."/>
            <person name="Santos F.R."/>
            <person name="Vidigal T.H.D.A."/>
            <person name="Brescovit A.D."/>
            <person name="Santos A.J."/>
        </authorList>
    </citation>
    <scope>NUCLEOTIDE SEQUENCE</scope>
    <source>
        <tissue evidence="1">Shoot tissue taken approximately 20 cm above the soil surface</tissue>
    </source>
</reference>
<dbReference type="AlphaFoldDB" id="A0A0A8ZW92"/>
<name>A0A0A8ZW92_ARUDO</name>